<evidence type="ECO:0000313" key="3">
    <source>
        <dbReference type="Proteomes" id="UP000664132"/>
    </source>
</evidence>
<comment type="caution">
    <text evidence="2">The sequence shown here is derived from an EMBL/GenBank/DDBJ whole genome shotgun (WGS) entry which is preliminary data.</text>
</comment>
<dbReference type="OrthoDB" id="3563963at2759"/>
<feature type="region of interest" description="Disordered" evidence="1">
    <location>
        <begin position="1"/>
        <end position="179"/>
    </location>
</feature>
<feature type="compositionally biased region" description="Low complexity" evidence="1">
    <location>
        <begin position="142"/>
        <end position="156"/>
    </location>
</feature>
<dbReference type="AlphaFoldDB" id="A0A8H8BV03"/>
<feature type="compositionally biased region" description="Low complexity" evidence="1">
    <location>
        <begin position="1"/>
        <end position="34"/>
    </location>
</feature>
<sequence>MGAEQSRPSPSSRPNPTSHLNSNSNSRSTSTTNLPLPPTVLPYTPQHPTSRRYPSPKPGHPSRKKRTASPLPIPPEMLAVPGQSSSRKSKSPLSSKRNSLAPSFMMSSSTFSLSSDTTGNRTGTTTPASTPSMHRRGGSGERSGSGSESSSSSGSESGRRSSERTGDGEGMSMGLPPIRAGFPFYEEVLVAAEREQQQHGRRSGEGKKRMWRRSLGGVR</sequence>
<dbReference type="EMBL" id="JAFJYH010000018">
    <property type="protein sequence ID" value="KAG4424689.1"/>
    <property type="molecule type" value="Genomic_DNA"/>
</dbReference>
<feature type="compositionally biased region" description="Basic and acidic residues" evidence="1">
    <location>
        <begin position="193"/>
        <end position="208"/>
    </location>
</feature>
<feature type="compositionally biased region" description="Low complexity" evidence="1">
    <location>
        <begin position="91"/>
        <end position="132"/>
    </location>
</feature>
<dbReference type="Proteomes" id="UP000664132">
    <property type="component" value="Unassembled WGS sequence"/>
</dbReference>
<reference evidence="2" key="1">
    <citation type="submission" date="2021-02" db="EMBL/GenBank/DDBJ databases">
        <title>Genome sequence Cadophora malorum strain M34.</title>
        <authorList>
            <person name="Stefanovic E."/>
            <person name="Vu D."/>
            <person name="Scully C."/>
            <person name="Dijksterhuis J."/>
            <person name="Roader J."/>
            <person name="Houbraken J."/>
        </authorList>
    </citation>
    <scope>NUCLEOTIDE SEQUENCE</scope>
    <source>
        <strain evidence="2">M34</strain>
    </source>
</reference>
<name>A0A8H8BV03_9HELO</name>
<proteinExistence type="predicted"/>
<feature type="compositionally biased region" description="Basic and acidic residues" evidence="1">
    <location>
        <begin position="157"/>
        <end position="167"/>
    </location>
</feature>
<protein>
    <submittedName>
        <fullName evidence="2">Uncharacterized protein</fullName>
    </submittedName>
</protein>
<feature type="region of interest" description="Disordered" evidence="1">
    <location>
        <begin position="193"/>
        <end position="219"/>
    </location>
</feature>
<gene>
    <name evidence="2" type="ORF">IFR04_002222</name>
</gene>
<organism evidence="2 3">
    <name type="scientific">Cadophora malorum</name>
    <dbReference type="NCBI Taxonomy" id="108018"/>
    <lineage>
        <taxon>Eukaryota</taxon>
        <taxon>Fungi</taxon>
        <taxon>Dikarya</taxon>
        <taxon>Ascomycota</taxon>
        <taxon>Pezizomycotina</taxon>
        <taxon>Leotiomycetes</taxon>
        <taxon>Helotiales</taxon>
        <taxon>Ploettnerulaceae</taxon>
        <taxon>Cadophora</taxon>
    </lineage>
</organism>
<evidence type="ECO:0000256" key="1">
    <source>
        <dbReference type="SAM" id="MobiDB-lite"/>
    </source>
</evidence>
<evidence type="ECO:0000313" key="2">
    <source>
        <dbReference type="EMBL" id="KAG4424689.1"/>
    </source>
</evidence>
<keyword evidence="3" id="KW-1185">Reference proteome</keyword>
<accession>A0A8H8BV03</accession>